<dbReference type="Proteomes" id="UP000250462">
    <property type="component" value="Unassembled WGS sequence"/>
</dbReference>
<dbReference type="NCBIfam" id="TIGR01460">
    <property type="entry name" value="HAD-SF-IIA"/>
    <property type="match status" value="1"/>
</dbReference>
<organism evidence="1 2">
    <name type="scientific">Phytoactinopolyspora halophila</name>
    <dbReference type="NCBI Taxonomy" id="1981511"/>
    <lineage>
        <taxon>Bacteria</taxon>
        <taxon>Bacillati</taxon>
        <taxon>Actinomycetota</taxon>
        <taxon>Actinomycetes</taxon>
        <taxon>Jiangellales</taxon>
        <taxon>Jiangellaceae</taxon>
        <taxon>Phytoactinopolyspora</taxon>
    </lineage>
</organism>
<dbReference type="Pfam" id="PF13344">
    <property type="entry name" value="Hydrolase_6"/>
    <property type="match status" value="1"/>
</dbReference>
<dbReference type="InterPro" id="IPR036412">
    <property type="entry name" value="HAD-like_sf"/>
</dbReference>
<dbReference type="PANTHER" id="PTHR19288:SF95">
    <property type="entry name" value="D-GLYCEROL 3-PHOSPHATE PHOSPHATASE"/>
    <property type="match status" value="1"/>
</dbReference>
<dbReference type="AlphaFoldDB" id="A0A329QJT8"/>
<dbReference type="PANTHER" id="PTHR19288">
    <property type="entry name" value="4-NITROPHENYLPHOSPHATASE-RELATED"/>
    <property type="match status" value="1"/>
</dbReference>
<dbReference type="GO" id="GO:0016791">
    <property type="term" value="F:phosphatase activity"/>
    <property type="evidence" value="ECO:0007669"/>
    <property type="project" value="TreeGrafter"/>
</dbReference>
<dbReference type="Pfam" id="PF13242">
    <property type="entry name" value="Hydrolase_like"/>
    <property type="match status" value="1"/>
</dbReference>
<proteinExistence type="predicted"/>
<dbReference type="SUPFAM" id="SSF56784">
    <property type="entry name" value="HAD-like"/>
    <property type="match status" value="1"/>
</dbReference>
<dbReference type="Gene3D" id="3.40.50.1000">
    <property type="entry name" value="HAD superfamily/HAD-like"/>
    <property type="match status" value="2"/>
</dbReference>
<evidence type="ECO:0000313" key="2">
    <source>
        <dbReference type="Proteomes" id="UP000250462"/>
    </source>
</evidence>
<sequence length="351" mass="37035">MYDVALLDLDGVVYVGEAPVEHAAQALREARARDMRLAFVTNNASRTPAIVAAHLTRIGIHASEQEVVTSAQAAARLLAEQLPRDARVLVVGGAGLHEAVRERGLAPVTSLEEDTQAVVQGFSPDVDWRALAEGAYAVARGLPWVASNIDRTIPTARGVAPGNGALVDAVRAATGRDPVVAGKPEPPMHREAMVRTGAHRPLVVGDRLDTDIDGARRAGSDSLLVLTGVTSPEELVMAPPQLRPTYVGADLRALHQQAPQLGVEPGRDQCGGWTATIEAGTMHLHRSAVDGTDTDEVPEFGTSGVDLDALRAVCGAAWAYRREIDAESIRRVLRMAGDGSGNGGGDRRGHL</sequence>
<dbReference type="InterPro" id="IPR023214">
    <property type="entry name" value="HAD_sf"/>
</dbReference>
<accession>A0A329QJT8</accession>
<keyword evidence="1" id="KW-0378">Hydrolase</keyword>
<dbReference type="OrthoDB" id="3400930at2"/>
<keyword evidence="2" id="KW-1185">Reference proteome</keyword>
<name>A0A329QJT8_9ACTN</name>
<dbReference type="EMBL" id="QMIG01000025">
    <property type="protein sequence ID" value="RAW10758.1"/>
    <property type="molecule type" value="Genomic_DNA"/>
</dbReference>
<comment type="caution">
    <text evidence="1">The sequence shown here is derived from an EMBL/GenBank/DDBJ whole genome shotgun (WGS) entry which is preliminary data.</text>
</comment>
<reference evidence="1 2" key="1">
    <citation type="submission" date="2018-06" db="EMBL/GenBank/DDBJ databases">
        <title>Phytoactinopolyspora halophila sp. nov., a novel halophilic actinomycete isolated from a saline soil in China.</title>
        <authorList>
            <person name="Tang S.-K."/>
        </authorList>
    </citation>
    <scope>NUCLEOTIDE SEQUENCE [LARGE SCALE GENOMIC DNA]</scope>
    <source>
        <strain evidence="1 2">YIM 96934</strain>
    </source>
</reference>
<evidence type="ECO:0000313" key="1">
    <source>
        <dbReference type="EMBL" id="RAW10758.1"/>
    </source>
</evidence>
<dbReference type="GO" id="GO:0005737">
    <property type="term" value="C:cytoplasm"/>
    <property type="evidence" value="ECO:0007669"/>
    <property type="project" value="TreeGrafter"/>
</dbReference>
<protein>
    <submittedName>
        <fullName evidence="1">HAD family hydrolase</fullName>
    </submittedName>
</protein>
<gene>
    <name evidence="1" type="ORF">DPM12_18455</name>
</gene>
<dbReference type="InterPro" id="IPR006357">
    <property type="entry name" value="HAD-SF_hydro_IIA"/>
</dbReference>